<name>A0A1W6JUT6_9CAUD</name>
<reference evidence="1 2" key="1">
    <citation type="submission" date="2017-02" db="EMBL/GenBank/DDBJ databases">
        <title>Comeplete genome sequence of Bacteriophage pVco-5, that infects Vibrio corallilyticus.</title>
        <authorList>
            <person name="Kim H.J."/>
            <person name="Park S.C."/>
        </authorList>
    </citation>
    <scope>NUCLEOTIDE SEQUENCE [LARGE SCALE GENOMIC DNA]</scope>
</reference>
<protein>
    <submittedName>
        <fullName evidence="1">Uncharacterized protein</fullName>
    </submittedName>
</protein>
<dbReference type="EMBL" id="KY612839">
    <property type="protein sequence ID" value="ARM71039.1"/>
    <property type="molecule type" value="Genomic_DNA"/>
</dbReference>
<evidence type="ECO:0000313" key="2">
    <source>
        <dbReference type="Proteomes" id="UP000225564"/>
    </source>
</evidence>
<accession>A0A1W6JUT6</accession>
<proteinExistence type="predicted"/>
<keyword evidence="2" id="KW-1185">Reference proteome</keyword>
<organism evidence="1 2">
    <name type="scientific">Vibrio phage pVco-5</name>
    <dbReference type="NCBI Taxonomy" id="1965485"/>
    <lineage>
        <taxon>Viruses</taxon>
        <taxon>Duplodnaviria</taxon>
        <taxon>Heunggongvirae</taxon>
        <taxon>Uroviricota</taxon>
        <taxon>Caudoviricetes</taxon>
        <taxon>Schitoviridae</taxon>
        <taxon>Vicoquintavirus</taxon>
        <taxon>Vicoquintavirus Pvco5</taxon>
    </lineage>
</organism>
<sequence>MRYVITTILALLLAAASVVFVKAVKAEMAVVHAEGQCIARYIEQGVERKDIKVTRGSCEVIIYGEATLRD</sequence>
<gene>
    <name evidence="1" type="ORF">pVco5_051</name>
</gene>
<evidence type="ECO:0000313" key="1">
    <source>
        <dbReference type="EMBL" id="ARM71039.1"/>
    </source>
</evidence>
<dbReference type="Proteomes" id="UP000225564">
    <property type="component" value="Segment"/>
</dbReference>